<proteinExistence type="predicted"/>
<accession>A0A839T5S8</accession>
<evidence type="ECO:0000313" key="1">
    <source>
        <dbReference type="EMBL" id="MBB3104448.1"/>
    </source>
</evidence>
<organism evidence="1 2">
    <name type="scientific">Azomonas macrocytogenes</name>
    <name type="common">Azotobacter macrocytogenes</name>
    <dbReference type="NCBI Taxonomy" id="69962"/>
    <lineage>
        <taxon>Bacteria</taxon>
        <taxon>Pseudomonadati</taxon>
        <taxon>Pseudomonadota</taxon>
        <taxon>Gammaproteobacteria</taxon>
        <taxon>Pseudomonadales</taxon>
        <taxon>Pseudomonadaceae</taxon>
        <taxon>Azomonas</taxon>
    </lineage>
</organism>
<keyword evidence="2" id="KW-1185">Reference proteome</keyword>
<name>A0A839T5S8_AZOMA</name>
<evidence type="ECO:0000313" key="2">
    <source>
        <dbReference type="Proteomes" id="UP000549250"/>
    </source>
</evidence>
<reference evidence="1 2" key="1">
    <citation type="submission" date="2020-08" db="EMBL/GenBank/DDBJ databases">
        <title>Genomic Encyclopedia of Type Strains, Phase III (KMG-III): the genomes of soil and plant-associated and newly described type strains.</title>
        <authorList>
            <person name="Whitman W."/>
        </authorList>
    </citation>
    <scope>NUCLEOTIDE SEQUENCE [LARGE SCALE GENOMIC DNA]</scope>
    <source>
        <strain evidence="1 2">CECT 4462</strain>
    </source>
</reference>
<dbReference type="Proteomes" id="UP000549250">
    <property type="component" value="Unassembled WGS sequence"/>
</dbReference>
<sequence length="93" mass="10249">MKAWKLDIQPWPSTSRALDTMRASIDHQNEEAARKLKALTAPCRCLEGSGATQRCLQFVSEQGGYAGLIVRDLVAQDGRGLLIAEKNKYCGKI</sequence>
<comment type="caution">
    <text evidence="1">The sequence shown here is derived from an EMBL/GenBank/DDBJ whole genome shotgun (WGS) entry which is preliminary data.</text>
</comment>
<dbReference type="AlphaFoldDB" id="A0A839T5S8"/>
<gene>
    <name evidence="1" type="ORF">FHR87_002864</name>
</gene>
<dbReference type="RefSeq" id="WP_183167310.1">
    <property type="nucleotide sequence ID" value="NZ_JACHXI010000015.1"/>
</dbReference>
<dbReference type="EMBL" id="JACHXI010000015">
    <property type="protein sequence ID" value="MBB3104448.1"/>
    <property type="molecule type" value="Genomic_DNA"/>
</dbReference>
<protein>
    <submittedName>
        <fullName evidence="1">Uncharacterized protein</fullName>
    </submittedName>
</protein>